<dbReference type="EMBL" id="BQKI01000007">
    <property type="protein sequence ID" value="GJM98404.1"/>
    <property type="molecule type" value="Genomic_DNA"/>
</dbReference>
<name>A0AAV5CK52_ELECO</name>
<evidence type="ECO:0000313" key="3">
    <source>
        <dbReference type="Proteomes" id="UP001054889"/>
    </source>
</evidence>
<gene>
    <name evidence="2" type="primary">ga15415</name>
    <name evidence="2" type="ORF">PR202_ga15415</name>
</gene>
<evidence type="ECO:0000313" key="2">
    <source>
        <dbReference type="EMBL" id="GJM98404.1"/>
    </source>
</evidence>
<reference evidence="2" key="1">
    <citation type="journal article" date="2018" name="DNA Res.">
        <title>Multiple hybrid de novo genome assembly of finger millet, an orphan allotetraploid crop.</title>
        <authorList>
            <person name="Hatakeyama M."/>
            <person name="Aluri S."/>
            <person name="Balachadran M.T."/>
            <person name="Sivarajan S.R."/>
            <person name="Patrignani A."/>
            <person name="Gruter S."/>
            <person name="Poveda L."/>
            <person name="Shimizu-Inatsugi R."/>
            <person name="Baeten J."/>
            <person name="Francoijs K.J."/>
            <person name="Nataraja K.N."/>
            <person name="Reddy Y.A.N."/>
            <person name="Phadnis S."/>
            <person name="Ravikumar R.L."/>
            <person name="Schlapbach R."/>
            <person name="Sreeman S.M."/>
            <person name="Shimizu K.K."/>
        </authorList>
    </citation>
    <scope>NUCLEOTIDE SEQUENCE</scope>
</reference>
<protein>
    <recommendedName>
        <fullName evidence="1">DUF6598 domain-containing protein</fullName>
    </recommendedName>
</protein>
<evidence type="ECO:0000259" key="1">
    <source>
        <dbReference type="Pfam" id="PF20241"/>
    </source>
</evidence>
<comment type="caution">
    <text evidence="2">The sequence shown here is derived from an EMBL/GenBank/DDBJ whole genome shotgun (WGS) entry which is preliminary data.</text>
</comment>
<dbReference type="AlphaFoldDB" id="A0AAV5CK52"/>
<dbReference type="InterPro" id="IPR046533">
    <property type="entry name" value="DUF6598"/>
</dbReference>
<dbReference type="PANTHER" id="PTHR33065">
    <property type="entry name" value="OS07G0486400 PROTEIN"/>
    <property type="match status" value="1"/>
</dbReference>
<sequence length="253" mass="28666">MEVAVEAGNSERDRGCQLMKAYPWSEEEMNRLLNLMSARFDQSMDETKLLKGRKMHVESEESEPDPSDLAVFAARRRWMDTWFKKCGPLEMLIEFAQIYGELNWPLDVFGSIAVRDSADHNLNIVYCRTRDTCQTLTEEDQSLTLTGPSRAVVLDPKTHAVTLEVELKVKGTNESEDKYLSFLAEEMMLPPGFNYFGFNSKLSSLHFALENVVDSVEATIFIKVVEGSWPVGVYGRISATIYGSHTIDLLKFG</sequence>
<feature type="domain" description="DUF6598" evidence="1">
    <location>
        <begin position="97"/>
        <end position="251"/>
    </location>
</feature>
<accession>A0AAV5CK52</accession>
<proteinExistence type="predicted"/>
<dbReference type="Pfam" id="PF20241">
    <property type="entry name" value="DUF6598"/>
    <property type="match status" value="1"/>
</dbReference>
<organism evidence="2 3">
    <name type="scientific">Eleusine coracana subsp. coracana</name>
    <dbReference type="NCBI Taxonomy" id="191504"/>
    <lineage>
        <taxon>Eukaryota</taxon>
        <taxon>Viridiplantae</taxon>
        <taxon>Streptophyta</taxon>
        <taxon>Embryophyta</taxon>
        <taxon>Tracheophyta</taxon>
        <taxon>Spermatophyta</taxon>
        <taxon>Magnoliopsida</taxon>
        <taxon>Liliopsida</taxon>
        <taxon>Poales</taxon>
        <taxon>Poaceae</taxon>
        <taxon>PACMAD clade</taxon>
        <taxon>Chloridoideae</taxon>
        <taxon>Cynodonteae</taxon>
        <taxon>Eleusininae</taxon>
        <taxon>Eleusine</taxon>
    </lineage>
</organism>
<reference evidence="2" key="2">
    <citation type="submission" date="2021-12" db="EMBL/GenBank/DDBJ databases">
        <title>Resequencing data analysis of finger millet.</title>
        <authorList>
            <person name="Hatakeyama M."/>
            <person name="Aluri S."/>
            <person name="Balachadran M.T."/>
            <person name="Sivarajan S.R."/>
            <person name="Poveda L."/>
            <person name="Shimizu-Inatsugi R."/>
            <person name="Schlapbach R."/>
            <person name="Sreeman S.M."/>
            <person name="Shimizu K.K."/>
        </authorList>
    </citation>
    <scope>NUCLEOTIDE SEQUENCE</scope>
</reference>
<keyword evidence="3" id="KW-1185">Reference proteome</keyword>
<dbReference type="PANTHER" id="PTHR33065:SF177">
    <property type="entry name" value="OS08G0141000 PROTEIN"/>
    <property type="match status" value="1"/>
</dbReference>
<dbReference type="Proteomes" id="UP001054889">
    <property type="component" value="Unassembled WGS sequence"/>
</dbReference>